<evidence type="ECO:0000313" key="2">
    <source>
        <dbReference type="Proteomes" id="UP001209570"/>
    </source>
</evidence>
<organism evidence="1 2">
    <name type="scientific">Pythium insidiosum</name>
    <name type="common">Pythiosis disease agent</name>
    <dbReference type="NCBI Taxonomy" id="114742"/>
    <lineage>
        <taxon>Eukaryota</taxon>
        <taxon>Sar</taxon>
        <taxon>Stramenopiles</taxon>
        <taxon>Oomycota</taxon>
        <taxon>Peronosporomycetes</taxon>
        <taxon>Pythiales</taxon>
        <taxon>Pythiaceae</taxon>
        <taxon>Pythium</taxon>
    </lineage>
</organism>
<dbReference type="Proteomes" id="UP001209570">
    <property type="component" value="Unassembled WGS sequence"/>
</dbReference>
<sequence length="191" mass="21311">MATRAASDRVFLTCLIPLAIATFLSGPLAVLHFHGHLDHALSYAFRHTAWSQDVIEEVPLLFHADAYPLDGKKTIALQDQRLQSLIMAFNASYARSPLPSTRSERLIIGYVPVNETLKLQSRDRSALLEGSLLRVNRVTKCESSPSGSQSSPGPHECQTMVHTELEQPFRVRKVRRDHVSGVLFAQIERLA</sequence>
<proteinExistence type="predicted"/>
<comment type="caution">
    <text evidence="1">The sequence shown here is derived from an EMBL/GenBank/DDBJ whole genome shotgun (WGS) entry which is preliminary data.</text>
</comment>
<keyword evidence="2" id="KW-1185">Reference proteome</keyword>
<reference evidence="1" key="1">
    <citation type="submission" date="2021-12" db="EMBL/GenBank/DDBJ databases">
        <title>Prjna785345.</title>
        <authorList>
            <person name="Rujirawat T."/>
            <person name="Krajaejun T."/>
        </authorList>
    </citation>
    <scope>NUCLEOTIDE SEQUENCE</scope>
    <source>
        <strain evidence="1">Pi057C3</strain>
    </source>
</reference>
<gene>
    <name evidence="1" type="ORF">P43SY_006782</name>
</gene>
<accession>A0AAD5LTH6</accession>
<dbReference type="EMBL" id="JAKCXM010000005">
    <property type="protein sequence ID" value="KAJ0409285.1"/>
    <property type="molecule type" value="Genomic_DNA"/>
</dbReference>
<name>A0AAD5LTH6_PYTIN</name>
<evidence type="ECO:0000313" key="1">
    <source>
        <dbReference type="EMBL" id="KAJ0409285.1"/>
    </source>
</evidence>
<protein>
    <submittedName>
        <fullName evidence="1">Uncharacterized protein</fullName>
    </submittedName>
</protein>
<dbReference type="AlphaFoldDB" id="A0AAD5LTH6"/>